<dbReference type="InterPro" id="IPR011453">
    <property type="entry name" value="DUF1559"/>
</dbReference>
<dbReference type="Pfam" id="PF07596">
    <property type="entry name" value="SBP_bac_10"/>
    <property type="match status" value="1"/>
</dbReference>
<dbReference type="AlphaFoldDB" id="A0A9X1SI61"/>
<name>A0A9X1SI61_9BACT</name>
<dbReference type="InterPro" id="IPR012902">
    <property type="entry name" value="N_methyl_site"/>
</dbReference>
<dbReference type="Pfam" id="PF07963">
    <property type="entry name" value="N_methyl"/>
    <property type="match status" value="1"/>
</dbReference>
<dbReference type="Gene3D" id="3.30.700.10">
    <property type="entry name" value="Glycoprotein, Type 4 Pilin"/>
    <property type="match status" value="1"/>
</dbReference>
<feature type="domain" description="DUF1559" evidence="1">
    <location>
        <begin position="30"/>
        <end position="324"/>
    </location>
</feature>
<dbReference type="SUPFAM" id="SSF54523">
    <property type="entry name" value="Pili subunits"/>
    <property type="match status" value="1"/>
</dbReference>
<sequence length="357" mass="37639">MKRSAFTLVELLVVIAIIGVLIALLLPAVQQAREAARRMQCTNKLKQVGLALHNYHDTFGAMPARQGGTNGASGAYLEHNAERLSGWVGMLPFLEYGNLYDQIKSSQTFNGISFNPYGASPWKTEYTLWKTKIEAFRCPSDGADSNENTENGFSNYAFSIGDTPRRSHHTVSSGMFGAKSWYKFSAVTDGLSNTLAIAEHTVGIDKNKILGGGIVLAADAWPGSVSDSNDNQVTPAVCAAKAGSNKTYLSGLSTYNWPGRRWSDGASPYGAITTILAPNSPSCTSDGSWDGSAAIMTANSFHPGGANGLLGDGSVHFYTETIDTGNLSSIPSGNGPSPYGVWGAIGTKSGGEASTSL</sequence>
<comment type="caution">
    <text evidence="2">The sequence shown here is derived from an EMBL/GenBank/DDBJ whole genome shotgun (WGS) entry which is preliminary data.</text>
</comment>
<accession>A0A9X1SI61</accession>
<evidence type="ECO:0000313" key="3">
    <source>
        <dbReference type="Proteomes" id="UP001139103"/>
    </source>
</evidence>
<dbReference type="NCBIfam" id="TIGR04294">
    <property type="entry name" value="pre_pil_HX9DG"/>
    <property type="match status" value="1"/>
</dbReference>
<gene>
    <name evidence="2" type="ORF">LOC68_21415</name>
</gene>
<dbReference type="InterPro" id="IPR027558">
    <property type="entry name" value="Pre_pil_HX9DG_C"/>
</dbReference>
<dbReference type="RefSeq" id="WP_230222525.1">
    <property type="nucleotide sequence ID" value="NZ_JAJKFT010000010.1"/>
</dbReference>
<reference evidence="2" key="1">
    <citation type="submission" date="2021-11" db="EMBL/GenBank/DDBJ databases">
        <title>Genome sequence.</title>
        <authorList>
            <person name="Sun Q."/>
        </authorList>
    </citation>
    <scope>NUCLEOTIDE SEQUENCE</scope>
    <source>
        <strain evidence="2">JC732</strain>
    </source>
</reference>
<dbReference type="PANTHER" id="PTHR30093">
    <property type="entry name" value="GENERAL SECRETION PATHWAY PROTEIN G"/>
    <property type="match status" value="1"/>
</dbReference>
<keyword evidence="3" id="KW-1185">Reference proteome</keyword>
<dbReference type="PANTHER" id="PTHR30093:SF2">
    <property type="entry name" value="TYPE II SECRETION SYSTEM PROTEIN H"/>
    <property type="match status" value="1"/>
</dbReference>
<dbReference type="NCBIfam" id="TIGR02532">
    <property type="entry name" value="IV_pilin_GFxxxE"/>
    <property type="match status" value="1"/>
</dbReference>
<proteinExistence type="predicted"/>
<dbReference type="EMBL" id="JAJKFT010000010">
    <property type="protein sequence ID" value="MCC9630957.1"/>
    <property type="molecule type" value="Genomic_DNA"/>
</dbReference>
<evidence type="ECO:0000313" key="2">
    <source>
        <dbReference type="EMBL" id="MCC9630957.1"/>
    </source>
</evidence>
<dbReference type="InterPro" id="IPR045584">
    <property type="entry name" value="Pilin-like"/>
</dbReference>
<dbReference type="Proteomes" id="UP001139103">
    <property type="component" value="Unassembled WGS sequence"/>
</dbReference>
<organism evidence="2 3">
    <name type="scientific">Blastopirellula sediminis</name>
    <dbReference type="NCBI Taxonomy" id="2894196"/>
    <lineage>
        <taxon>Bacteria</taxon>
        <taxon>Pseudomonadati</taxon>
        <taxon>Planctomycetota</taxon>
        <taxon>Planctomycetia</taxon>
        <taxon>Pirellulales</taxon>
        <taxon>Pirellulaceae</taxon>
        <taxon>Blastopirellula</taxon>
    </lineage>
</organism>
<evidence type="ECO:0000259" key="1">
    <source>
        <dbReference type="Pfam" id="PF07596"/>
    </source>
</evidence>
<protein>
    <submittedName>
        <fullName evidence="2">DUF1559 domain-containing protein</fullName>
    </submittedName>
</protein>